<sequence>MGAVTPPKSDGSGTIGLAGHQRSKNTAISYNKANTFHDCDGFGAQSVGSTQLKDLRVDHKFLRTVITKVPLLFAVVENFEALILVIDKMTDQNVPAQAPTRTDEQIQPRSAWLQIGKRNILFDLQKIQKNPIFQISVDILRNTNFFRAFSASASVLAIYIQQFWNTMKYDKKTEVYSCQVDEQWFNLSADLLRNALEITPVYPAHLFELPPTVKRLLIL</sequence>
<accession>A0ABQ4WXE2</accession>
<name>A0ABQ4WXE2_9ASTR</name>
<gene>
    <name evidence="1" type="ORF">Tco_0652282</name>
</gene>
<proteinExistence type="predicted"/>
<comment type="caution">
    <text evidence="1">The sequence shown here is derived from an EMBL/GenBank/DDBJ whole genome shotgun (WGS) entry which is preliminary data.</text>
</comment>
<organism evidence="1 2">
    <name type="scientific">Tanacetum coccineum</name>
    <dbReference type="NCBI Taxonomy" id="301880"/>
    <lineage>
        <taxon>Eukaryota</taxon>
        <taxon>Viridiplantae</taxon>
        <taxon>Streptophyta</taxon>
        <taxon>Embryophyta</taxon>
        <taxon>Tracheophyta</taxon>
        <taxon>Spermatophyta</taxon>
        <taxon>Magnoliopsida</taxon>
        <taxon>eudicotyledons</taxon>
        <taxon>Gunneridae</taxon>
        <taxon>Pentapetalae</taxon>
        <taxon>asterids</taxon>
        <taxon>campanulids</taxon>
        <taxon>Asterales</taxon>
        <taxon>Asteraceae</taxon>
        <taxon>Asteroideae</taxon>
        <taxon>Anthemideae</taxon>
        <taxon>Anthemidinae</taxon>
        <taxon>Tanacetum</taxon>
    </lineage>
</organism>
<reference evidence="1" key="1">
    <citation type="journal article" date="2022" name="Int. J. Mol. Sci.">
        <title>Draft Genome of Tanacetum Coccineum: Genomic Comparison of Closely Related Tanacetum-Family Plants.</title>
        <authorList>
            <person name="Yamashiro T."/>
            <person name="Shiraishi A."/>
            <person name="Nakayama K."/>
            <person name="Satake H."/>
        </authorList>
    </citation>
    <scope>NUCLEOTIDE SEQUENCE</scope>
</reference>
<evidence type="ECO:0000313" key="1">
    <source>
        <dbReference type="EMBL" id="GJS57498.1"/>
    </source>
</evidence>
<dbReference type="Proteomes" id="UP001151760">
    <property type="component" value="Unassembled WGS sequence"/>
</dbReference>
<dbReference type="EMBL" id="BQNB010009010">
    <property type="protein sequence ID" value="GJS57498.1"/>
    <property type="molecule type" value="Genomic_DNA"/>
</dbReference>
<keyword evidence="2" id="KW-1185">Reference proteome</keyword>
<protein>
    <submittedName>
        <fullName evidence="1">Uncharacterized protein</fullName>
    </submittedName>
</protein>
<reference evidence="1" key="2">
    <citation type="submission" date="2022-01" db="EMBL/GenBank/DDBJ databases">
        <authorList>
            <person name="Yamashiro T."/>
            <person name="Shiraishi A."/>
            <person name="Satake H."/>
            <person name="Nakayama K."/>
        </authorList>
    </citation>
    <scope>NUCLEOTIDE SEQUENCE</scope>
</reference>
<evidence type="ECO:0000313" key="2">
    <source>
        <dbReference type="Proteomes" id="UP001151760"/>
    </source>
</evidence>